<feature type="chain" id="PRO_5041237050" evidence="1">
    <location>
        <begin position="20"/>
        <end position="486"/>
    </location>
</feature>
<dbReference type="Pfam" id="PF08310">
    <property type="entry name" value="LGFP"/>
    <property type="match status" value="2"/>
</dbReference>
<evidence type="ECO:0000313" key="2">
    <source>
        <dbReference type="EMBL" id="KAK0752958.1"/>
    </source>
</evidence>
<evidence type="ECO:0000313" key="3">
    <source>
        <dbReference type="Proteomes" id="UP001172155"/>
    </source>
</evidence>
<dbReference type="InterPro" id="IPR013207">
    <property type="entry name" value="LGFP"/>
</dbReference>
<dbReference type="EMBL" id="JAUKUD010000001">
    <property type="protein sequence ID" value="KAK0752958.1"/>
    <property type="molecule type" value="Genomic_DNA"/>
</dbReference>
<gene>
    <name evidence="2" type="ORF">B0T18DRAFT_385099</name>
</gene>
<keyword evidence="1" id="KW-0732">Signal</keyword>
<dbReference type="AlphaFoldDB" id="A0AA40F834"/>
<organism evidence="2 3">
    <name type="scientific">Schizothecium vesticola</name>
    <dbReference type="NCBI Taxonomy" id="314040"/>
    <lineage>
        <taxon>Eukaryota</taxon>
        <taxon>Fungi</taxon>
        <taxon>Dikarya</taxon>
        <taxon>Ascomycota</taxon>
        <taxon>Pezizomycotina</taxon>
        <taxon>Sordariomycetes</taxon>
        <taxon>Sordariomycetidae</taxon>
        <taxon>Sordariales</taxon>
        <taxon>Schizotheciaceae</taxon>
        <taxon>Schizothecium</taxon>
    </lineage>
</organism>
<accession>A0AA40F834</accession>
<sequence>MRLLLCILFLSTLITWSGAQLTISPPTLDPWIWWSLKADTVFDAKVASMPAGTIGAPRAAKKREGSLGFSRQYEGATLYTAGGSDLAYAVNGDILGRYLAVGGPAGALGLPTSDWTGGGDNRGWYNTFRNGAIYWTPTTRAWEVHTQIYARWLSFGGHRSWLGYPVTGVQAGSSGTGIERISAFENGLITWNTNSNGAVAAFGYRDLLVAKYNAIGGPKSKLGLPTVRSMPFFLDGLGSARMAFRGGSVWVPLDTTHAVAQYQTQIQVRLLGVQAVAPTGSQSRVSGALSVFVPSTRAFGSILKLSDWSFQSPNNRVRRTIYPDYGVGNADNLLYDGPPADLLFTTQHVEVRTSSAAGVANYLAASMGLDIIGRVVEADGPGNPPIDVDKAFAGEAGTWPFRIGQTTQQTYGQTDTVYPSGTLRLSADLVNQHSQHRGQCITDLSTTNCGWHLRVSDTITVQAPAGATAVYNFHFIIEQWQVWLNL</sequence>
<dbReference type="Proteomes" id="UP001172155">
    <property type="component" value="Unassembled WGS sequence"/>
</dbReference>
<proteinExistence type="predicted"/>
<comment type="caution">
    <text evidence="2">The sequence shown here is derived from an EMBL/GenBank/DDBJ whole genome shotgun (WGS) entry which is preliminary data.</text>
</comment>
<protein>
    <submittedName>
        <fullName evidence="2">Uncharacterized protein</fullName>
    </submittedName>
</protein>
<name>A0AA40F834_9PEZI</name>
<feature type="signal peptide" evidence="1">
    <location>
        <begin position="1"/>
        <end position="19"/>
    </location>
</feature>
<keyword evidence="3" id="KW-1185">Reference proteome</keyword>
<reference evidence="2" key="1">
    <citation type="submission" date="2023-06" db="EMBL/GenBank/DDBJ databases">
        <title>Genome-scale phylogeny and comparative genomics of the fungal order Sordariales.</title>
        <authorList>
            <consortium name="Lawrence Berkeley National Laboratory"/>
            <person name="Hensen N."/>
            <person name="Bonometti L."/>
            <person name="Westerberg I."/>
            <person name="Brannstrom I.O."/>
            <person name="Guillou S."/>
            <person name="Cros-Aarteil S."/>
            <person name="Calhoun S."/>
            <person name="Haridas S."/>
            <person name="Kuo A."/>
            <person name="Mondo S."/>
            <person name="Pangilinan J."/>
            <person name="Riley R."/>
            <person name="LaButti K."/>
            <person name="Andreopoulos B."/>
            <person name="Lipzen A."/>
            <person name="Chen C."/>
            <person name="Yanf M."/>
            <person name="Daum C."/>
            <person name="Ng V."/>
            <person name="Clum A."/>
            <person name="Steindorff A."/>
            <person name="Ohm R."/>
            <person name="Martin F."/>
            <person name="Silar P."/>
            <person name="Natvig D."/>
            <person name="Lalanne C."/>
            <person name="Gautier V."/>
            <person name="Ament-velasquez S.L."/>
            <person name="Kruys A."/>
            <person name="Hutchinson M.I."/>
            <person name="Powell A.J."/>
            <person name="Barry K."/>
            <person name="Miller A.N."/>
            <person name="Grigoriev I.V."/>
            <person name="Debuchy R."/>
            <person name="Gladieux P."/>
            <person name="Thoren M.H."/>
            <person name="Johannesson H."/>
        </authorList>
    </citation>
    <scope>NUCLEOTIDE SEQUENCE</scope>
    <source>
        <strain evidence="2">SMH3187-1</strain>
    </source>
</reference>
<evidence type="ECO:0000256" key="1">
    <source>
        <dbReference type="SAM" id="SignalP"/>
    </source>
</evidence>